<dbReference type="AlphaFoldDB" id="A0A4P9UL72"/>
<evidence type="ECO:0000259" key="2">
    <source>
        <dbReference type="Pfam" id="PF00850"/>
    </source>
</evidence>
<dbReference type="Pfam" id="PF00850">
    <property type="entry name" value="Hist_deacetyl"/>
    <property type="match status" value="1"/>
</dbReference>
<dbReference type="PANTHER" id="PTHR10625:SF10">
    <property type="entry name" value="HISTONE DEACETYLASE HDAC1"/>
    <property type="match status" value="1"/>
</dbReference>
<dbReference type="STRING" id="675511.GCA_000341735_01728"/>
<dbReference type="OrthoDB" id="9808367at2"/>
<dbReference type="EMBL" id="CP035467">
    <property type="protein sequence ID" value="QCW81928.1"/>
    <property type="molecule type" value="Genomic_DNA"/>
</dbReference>
<dbReference type="Gene3D" id="3.40.800.20">
    <property type="entry name" value="Histone deacetylase domain"/>
    <property type="match status" value="1"/>
</dbReference>
<dbReference type="PRINTS" id="PR01270">
    <property type="entry name" value="HDASUPER"/>
</dbReference>
<dbReference type="Proteomes" id="UP000305881">
    <property type="component" value="Chromosome"/>
</dbReference>
<sequence>MPTLYYTHPAFLEHDTGPGHPECAARLLAIDEALNAPSFKRLIRVQPKWRDDLQEKVALIHSPAMIDGILDSIPKQGLHALDHDTILSPGSGTAALLAVAAVCDAVDKLCTDQATSAFCAVRPPGHHAEPDRPMGFCLFNSIAIAAEYARLHHSVDKIAIIDFDVHHGNGTQAAFYKQPQILYASSHEMPHYPGTGHPKETGVGNIVNVPLHSGSSGTEFRQLYNSIILPAVRHFKPDLILISAGFDAHQDDPLASIRLTEEDYQWVTEQIKAIAEESAKGRVLSVLEGGYHIKALAESVAAHVKSLMNPVRNAF</sequence>
<dbReference type="InterPro" id="IPR000286">
    <property type="entry name" value="HDACs"/>
</dbReference>
<dbReference type="RefSeq" id="WP_017840278.1">
    <property type="nucleotide sequence ID" value="NZ_CP035467.1"/>
</dbReference>
<dbReference type="KEGG" id="mbur:EQU24_06440"/>
<dbReference type="InterPro" id="IPR037138">
    <property type="entry name" value="His_deacetylse_dom_sf"/>
</dbReference>
<reference evidence="4" key="1">
    <citation type="journal article" date="2019" name="J. Bacteriol.">
        <title>A Mutagenic Screen Identifies a TonB-Dependent Receptor Required for the Lanthanide Metal Switch in the Type I Methanotroph 'Methylotuvimicrobium buryatense' 5GB1C.</title>
        <authorList>
            <person name="Groom J.D."/>
            <person name="Ford S.M."/>
            <person name="Pesesky M.W."/>
            <person name="Lidstrom M.E."/>
        </authorList>
    </citation>
    <scope>NUCLEOTIDE SEQUENCE [LARGE SCALE GENOMIC DNA]</scope>
    <source>
        <strain evidence="4">5GB1C</strain>
    </source>
</reference>
<dbReference type="InterPro" id="IPR023801">
    <property type="entry name" value="His_deacetylse_dom"/>
</dbReference>
<comment type="similarity">
    <text evidence="1">Belongs to the histone deacetylase family.</text>
</comment>
<dbReference type="GO" id="GO:0040029">
    <property type="term" value="P:epigenetic regulation of gene expression"/>
    <property type="evidence" value="ECO:0007669"/>
    <property type="project" value="TreeGrafter"/>
</dbReference>
<protein>
    <submittedName>
        <fullName evidence="3">Histone deacetylase family protein</fullName>
    </submittedName>
</protein>
<proteinExistence type="inferred from homology"/>
<gene>
    <name evidence="3" type="ORF">EQU24_06440</name>
</gene>
<evidence type="ECO:0000313" key="3">
    <source>
        <dbReference type="EMBL" id="QCW81928.1"/>
    </source>
</evidence>
<name>A0A4P9UL72_METBY</name>
<dbReference type="PANTHER" id="PTHR10625">
    <property type="entry name" value="HISTONE DEACETYLASE HDAC1-RELATED"/>
    <property type="match status" value="1"/>
</dbReference>
<accession>A0A4P9UL72</accession>
<evidence type="ECO:0000256" key="1">
    <source>
        <dbReference type="ARBA" id="ARBA00005947"/>
    </source>
</evidence>
<dbReference type="InterPro" id="IPR023696">
    <property type="entry name" value="Ureohydrolase_dom_sf"/>
</dbReference>
<keyword evidence="4" id="KW-1185">Reference proteome</keyword>
<dbReference type="CDD" id="cd11599">
    <property type="entry name" value="HDAC_classII_2"/>
    <property type="match status" value="1"/>
</dbReference>
<feature type="domain" description="Histone deacetylase" evidence="2">
    <location>
        <begin position="20"/>
        <end position="306"/>
    </location>
</feature>
<evidence type="ECO:0000313" key="4">
    <source>
        <dbReference type="Proteomes" id="UP000305881"/>
    </source>
</evidence>
<dbReference type="GO" id="GO:0004407">
    <property type="term" value="F:histone deacetylase activity"/>
    <property type="evidence" value="ECO:0007669"/>
    <property type="project" value="TreeGrafter"/>
</dbReference>
<dbReference type="SUPFAM" id="SSF52768">
    <property type="entry name" value="Arginase/deacetylase"/>
    <property type="match status" value="1"/>
</dbReference>
<organism evidence="3 4">
    <name type="scientific">Methylotuvimicrobium buryatense</name>
    <name type="common">Methylomicrobium buryatense</name>
    <dbReference type="NCBI Taxonomy" id="95641"/>
    <lineage>
        <taxon>Bacteria</taxon>
        <taxon>Pseudomonadati</taxon>
        <taxon>Pseudomonadota</taxon>
        <taxon>Gammaproteobacteria</taxon>
        <taxon>Methylococcales</taxon>
        <taxon>Methylococcaceae</taxon>
        <taxon>Methylotuvimicrobium</taxon>
    </lineage>
</organism>